<proteinExistence type="inferred from homology"/>
<dbReference type="HAMAP" id="MF_00255">
    <property type="entry name" value="Gly_tRNA_synth_beta"/>
    <property type="match status" value="1"/>
</dbReference>
<dbReference type="EMBL" id="BX248583">
    <property type="protein sequence ID" value="CAD83549.1"/>
    <property type="molecule type" value="Genomic_DNA"/>
</dbReference>
<dbReference type="GO" id="GO:0004820">
    <property type="term" value="F:glycine-tRNA ligase activity"/>
    <property type="evidence" value="ECO:0007669"/>
    <property type="project" value="UniProtKB-UniRule"/>
</dbReference>
<dbReference type="AlphaFoldDB" id="Q7VQU4"/>
<keyword evidence="7 11" id="KW-0067">ATP-binding</keyword>
<dbReference type="InterPro" id="IPR006194">
    <property type="entry name" value="Gly-tRNA-synth_heterodimer"/>
</dbReference>
<evidence type="ECO:0000256" key="8">
    <source>
        <dbReference type="ARBA" id="ARBA00022917"/>
    </source>
</evidence>
<dbReference type="PRINTS" id="PR01045">
    <property type="entry name" value="TRNASYNTHGB"/>
</dbReference>
<dbReference type="NCBIfam" id="TIGR00211">
    <property type="entry name" value="glyS"/>
    <property type="match status" value="1"/>
</dbReference>
<reference evidence="13 14" key="1">
    <citation type="journal article" date="2003" name="Proc. Natl. Acad. Sci. U.S.A.">
        <title>The genome sequence of Blochmannia floridanus: comparative analysis of reduced genomes.</title>
        <authorList>
            <person name="Gil R."/>
            <person name="Silva F.J."/>
            <person name="Zientz E."/>
            <person name="Delmotte F."/>
            <person name="Gonzalez-Candelas F."/>
            <person name="Latorre A."/>
            <person name="Rausell C."/>
            <person name="Kramerbeek J."/>
            <person name="Gadau J."/>
            <person name="Hoelldobler B."/>
            <person name="van Ham R.C.H.J."/>
            <person name="Gross R."/>
            <person name="Moya A."/>
        </authorList>
    </citation>
    <scope>NUCLEOTIDE SEQUENCE [LARGE SCALE GENOMIC DNA]</scope>
</reference>
<comment type="subcellular location">
    <subcellularLocation>
        <location evidence="1 11">Cytoplasm</location>
    </subcellularLocation>
</comment>
<evidence type="ECO:0000256" key="11">
    <source>
        <dbReference type="HAMAP-Rule" id="MF_00255"/>
    </source>
</evidence>
<evidence type="ECO:0000256" key="9">
    <source>
        <dbReference type="ARBA" id="ARBA00023146"/>
    </source>
</evidence>
<dbReference type="Proteomes" id="UP000002192">
    <property type="component" value="Chromosome"/>
</dbReference>
<dbReference type="GO" id="GO:0006426">
    <property type="term" value="P:glycyl-tRNA aminoacylation"/>
    <property type="evidence" value="ECO:0007669"/>
    <property type="project" value="UniProtKB-UniRule"/>
</dbReference>
<keyword evidence="8 11" id="KW-0648">Protein biosynthesis</keyword>
<dbReference type="STRING" id="203907.Bfl021"/>
<dbReference type="InterPro" id="IPR008909">
    <property type="entry name" value="DALR_anticod-bd"/>
</dbReference>
<dbReference type="InterPro" id="IPR015944">
    <property type="entry name" value="Gly-tRNA-synth_bsu"/>
</dbReference>
<comment type="subunit">
    <text evidence="3 11">Tetramer of two alpha and two beta subunits.</text>
</comment>
<dbReference type="PROSITE" id="PS50861">
    <property type="entry name" value="AA_TRNA_LIGASE_II_GLYAB"/>
    <property type="match status" value="1"/>
</dbReference>
<evidence type="ECO:0000256" key="1">
    <source>
        <dbReference type="ARBA" id="ARBA00004496"/>
    </source>
</evidence>
<evidence type="ECO:0000256" key="3">
    <source>
        <dbReference type="ARBA" id="ARBA00011209"/>
    </source>
</evidence>
<dbReference type="OrthoDB" id="9775440at2"/>
<sequence>MLKHIFLVAIGIDELPSKFVKKLGQDFYYHIINEFKKNNIYYKKTYWFSAPRHLAVQSEISIIENQDLSMFCEKNVDFVNSVNDFIKNKSLNLLLINIINNALNRLVHYEMMRWSSVNTSFVRPVNTVTVLLDTNLVQGNIFETEIDRIIYGHRYVKNNKIILGHAKDYPSILSKQGCIIVDYQVRKETIRLAVKEQASKIGGAIDERDEKFLDEITSLVEWPVVLCGKFNKRFLELPNELIIHIMKCNQKYFPVYDQKSINILLPYFIVVVNTITNDYSKIIAGHENIIKMRLMDAEYFIKKDSRYRLIDYIPKLKSIVFHSKLGSILDKVNRITELAGWIAEQIHEDIIDSKRAAYLCKCDLVTDVVLEFPEVQGIIGMYYARRDRESEKVAIAQKEHYQPKYVTDKLPMECISCIVSIADRIDTISGIFGIQEFPTGSRDPFGLKRAATGILNIFIQKKISLNLLNLIHKSVMLYGPKLINVEDIKNHIYSFMCKRLGLYYYSLGYKKNIVKSVLNTDISNIAYCNDRIDTINSFYNMKIVECAMINTLYKRISNILKNQKIYHCKIEDVDVTILLYKDMRLFEKITEFDRTIRLLFDKNCYDIILEEMVNLSKLTHNFIDTVLILHDDQLIKTNRLILLNVIKKLIYTVVDISVLCN</sequence>
<gene>
    <name evidence="11 13" type="primary">glyS</name>
    <name evidence="13" type="ordered locus">Bfl021</name>
</gene>
<dbReference type="Gene3D" id="1.10.730.10">
    <property type="entry name" value="Isoleucyl-tRNA Synthetase, Domain 1"/>
    <property type="match status" value="1"/>
</dbReference>
<evidence type="ECO:0000256" key="10">
    <source>
        <dbReference type="ARBA" id="ARBA00047937"/>
    </source>
</evidence>
<dbReference type="GO" id="GO:0006420">
    <property type="term" value="P:arginyl-tRNA aminoacylation"/>
    <property type="evidence" value="ECO:0007669"/>
    <property type="project" value="InterPro"/>
</dbReference>
<dbReference type="eggNOG" id="COG0751">
    <property type="taxonomic scope" value="Bacteria"/>
</dbReference>
<comment type="similarity">
    <text evidence="2 11">Belongs to the class-II aminoacyl-tRNA synthetase family.</text>
</comment>
<accession>Q7VQU4</accession>
<evidence type="ECO:0000256" key="4">
    <source>
        <dbReference type="ARBA" id="ARBA00022490"/>
    </source>
</evidence>
<dbReference type="InterPro" id="IPR009080">
    <property type="entry name" value="tRNAsynth_Ia_anticodon-bd"/>
</dbReference>
<keyword evidence="5 11" id="KW-0436">Ligase</keyword>
<dbReference type="EC" id="6.1.1.14" evidence="11"/>
<evidence type="ECO:0000313" key="13">
    <source>
        <dbReference type="EMBL" id="CAD83549.1"/>
    </source>
</evidence>
<keyword evidence="14" id="KW-1185">Reference proteome</keyword>
<keyword evidence="6 11" id="KW-0547">Nucleotide-binding</keyword>
<dbReference type="SUPFAM" id="SSF109604">
    <property type="entry name" value="HD-domain/PDEase-like"/>
    <property type="match status" value="1"/>
</dbReference>
<name>Q7VQU4_BLOFL</name>
<evidence type="ECO:0000313" key="14">
    <source>
        <dbReference type="Proteomes" id="UP000002192"/>
    </source>
</evidence>
<dbReference type="Pfam" id="PF02092">
    <property type="entry name" value="tRNA_synt_2f"/>
    <property type="match status" value="1"/>
</dbReference>
<feature type="domain" description="DALR anticodon binding" evidence="12">
    <location>
        <begin position="553"/>
        <end position="653"/>
    </location>
</feature>
<keyword evidence="4 11" id="KW-0963">Cytoplasm</keyword>
<dbReference type="GO" id="GO:0004814">
    <property type="term" value="F:arginine-tRNA ligase activity"/>
    <property type="evidence" value="ECO:0007669"/>
    <property type="project" value="InterPro"/>
</dbReference>
<evidence type="ECO:0000259" key="12">
    <source>
        <dbReference type="Pfam" id="PF05746"/>
    </source>
</evidence>
<organism evidence="13 14">
    <name type="scientific">Blochmanniella floridana</name>
    <dbReference type="NCBI Taxonomy" id="203907"/>
    <lineage>
        <taxon>Bacteria</taxon>
        <taxon>Pseudomonadati</taxon>
        <taxon>Pseudomonadota</taxon>
        <taxon>Gammaproteobacteria</taxon>
        <taxon>Enterobacterales</taxon>
        <taxon>Enterobacteriaceae</taxon>
        <taxon>ant endosymbionts</taxon>
        <taxon>Candidatus Blochmanniella</taxon>
    </lineage>
</organism>
<evidence type="ECO:0000256" key="2">
    <source>
        <dbReference type="ARBA" id="ARBA00008226"/>
    </source>
</evidence>
<comment type="catalytic activity">
    <reaction evidence="10 11">
        <text>tRNA(Gly) + glycine + ATP = glycyl-tRNA(Gly) + AMP + diphosphate</text>
        <dbReference type="Rhea" id="RHEA:16013"/>
        <dbReference type="Rhea" id="RHEA-COMP:9664"/>
        <dbReference type="Rhea" id="RHEA-COMP:9683"/>
        <dbReference type="ChEBI" id="CHEBI:30616"/>
        <dbReference type="ChEBI" id="CHEBI:33019"/>
        <dbReference type="ChEBI" id="CHEBI:57305"/>
        <dbReference type="ChEBI" id="CHEBI:78442"/>
        <dbReference type="ChEBI" id="CHEBI:78522"/>
        <dbReference type="ChEBI" id="CHEBI:456215"/>
        <dbReference type="EC" id="6.1.1.14"/>
    </reaction>
</comment>
<dbReference type="KEGG" id="bfl:Bfl021"/>
<dbReference type="PANTHER" id="PTHR30075">
    <property type="entry name" value="GLYCYL-TRNA SYNTHETASE"/>
    <property type="match status" value="1"/>
</dbReference>
<evidence type="ECO:0000256" key="7">
    <source>
        <dbReference type="ARBA" id="ARBA00022840"/>
    </source>
</evidence>
<keyword evidence="9 11" id="KW-0030">Aminoacyl-tRNA synthetase</keyword>
<evidence type="ECO:0000256" key="6">
    <source>
        <dbReference type="ARBA" id="ARBA00022741"/>
    </source>
</evidence>
<dbReference type="Pfam" id="PF05746">
    <property type="entry name" value="DALR_1"/>
    <property type="match status" value="1"/>
</dbReference>
<dbReference type="SUPFAM" id="SSF47323">
    <property type="entry name" value="Anticodon-binding domain of a subclass of class I aminoacyl-tRNA synthetases"/>
    <property type="match status" value="1"/>
</dbReference>
<dbReference type="HOGENOM" id="CLU_007220_2_2_6"/>
<evidence type="ECO:0000256" key="5">
    <source>
        <dbReference type="ARBA" id="ARBA00022598"/>
    </source>
</evidence>
<dbReference type="GO" id="GO:0005829">
    <property type="term" value="C:cytosol"/>
    <property type="evidence" value="ECO:0007669"/>
    <property type="project" value="TreeGrafter"/>
</dbReference>
<dbReference type="GO" id="GO:0005524">
    <property type="term" value="F:ATP binding"/>
    <property type="evidence" value="ECO:0007669"/>
    <property type="project" value="UniProtKB-UniRule"/>
</dbReference>
<protein>
    <recommendedName>
        <fullName evidence="11">Glycine--tRNA ligase beta subunit</fullName>
        <ecNumber evidence="11">6.1.1.14</ecNumber>
    </recommendedName>
    <alternativeName>
        <fullName evidence="11">Glycyl-tRNA synthetase beta subunit</fullName>
        <shortName evidence="11">GlyRS</shortName>
    </alternativeName>
</protein>
<dbReference type="PANTHER" id="PTHR30075:SF2">
    <property type="entry name" value="GLYCINE--TRNA LIGASE, CHLOROPLASTIC_MITOCHONDRIAL 2"/>
    <property type="match status" value="1"/>
</dbReference>